<dbReference type="OrthoDB" id="7870722at2"/>
<dbReference type="STRING" id="245187.SAMN04488003_11153"/>
<reference evidence="1 2" key="1">
    <citation type="submission" date="2016-10" db="EMBL/GenBank/DDBJ databases">
        <authorList>
            <person name="de Groot N.N."/>
        </authorList>
    </citation>
    <scope>NUCLEOTIDE SEQUENCE [LARGE SCALE GENOMIC DNA]</scope>
    <source>
        <strain evidence="1 2">DSM 16213</strain>
    </source>
</reference>
<dbReference type="Proteomes" id="UP000199585">
    <property type="component" value="Unassembled WGS sequence"/>
</dbReference>
<dbReference type="RefSeq" id="WP_143058012.1">
    <property type="nucleotide sequence ID" value="NZ_FOCI01000011.1"/>
</dbReference>
<dbReference type="EMBL" id="FOCI01000011">
    <property type="protein sequence ID" value="SEN21391.1"/>
    <property type="molecule type" value="Genomic_DNA"/>
</dbReference>
<dbReference type="AlphaFoldDB" id="A0A1H8EP67"/>
<keyword evidence="2" id="KW-1185">Reference proteome</keyword>
<sequence>METRLEVFKNAARLLSRMGFSAIAEPSFTPVGQTRTVIALVTDASPVIVGYAITSVTSDPEEYLPESSFKIRKTKSWELGEPRVAYW</sequence>
<gene>
    <name evidence="1" type="ORF">SAMN04488003_11153</name>
</gene>
<name>A0A1H8EP67_9RHOB</name>
<organism evidence="1 2">
    <name type="scientific">Loktanella fryxellensis</name>
    <dbReference type="NCBI Taxonomy" id="245187"/>
    <lineage>
        <taxon>Bacteria</taxon>
        <taxon>Pseudomonadati</taxon>
        <taxon>Pseudomonadota</taxon>
        <taxon>Alphaproteobacteria</taxon>
        <taxon>Rhodobacterales</taxon>
        <taxon>Roseobacteraceae</taxon>
        <taxon>Loktanella</taxon>
    </lineage>
</organism>
<evidence type="ECO:0000313" key="2">
    <source>
        <dbReference type="Proteomes" id="UP000199585"/>
    </source>
</evidence>
<evidence type="ECO:0000313" key="1">
    <source>
        <dbReference type="EMBL" id="SEN21391.1"/>
    </source>
</evidence>
<proteinExistence type="predicted"/>
<accession>A0A1H8EP67</accession>
<protein>
    <submittedName>
        <fullName evidence="1">Uncharacterized protein</fullName>
    </submittedName>
</protein>